<protein>
    <recommendedName>
        <fullName evidence="9">E3 ubiquitin-protein ligase</fullName>
        <ecNumber evidence="9">2.3.2.27</ecNumber>
    </recommendedName>
</protein>
<dbReference type="CDD" id="cd09633">
    <property type="entry name" value="Deltex_C"/>
    <property type="match status" value="1"/>
</dbReference>
<dbReference type="GO" id="GO:0007219">
    <property type="term" value="P:Notch signaling pathway"/>
    <property type="evidence" value="ECO:0007669"/>
    <property type="project" value="InterPro"/>
</dbReference>
<evidence type="ECO:0000256" key="8">
    <source>
        <dbReference type="PROSITE-ProRule" id="PRU00175"/>
    </source>
</evidence>
<evidence type="ECO:0000256" key="3">
    <source>
        <dbReference type="ARBA" id="ARBA00009413"/>
    </source>
</evidence>
<evidence type="ECO:0000313" key="11">
    <source>
        <dbReference type="EMBL" id="TWW62219.1"/>
    </source>
</evidence>
<dbReference type="Pfam" id="PF18102">
    <property type="entry name" value="DTC"/>
    <property type="match status" value="1"/>
</dbReference>
<dbReference type="InterPro" id="IPR013083">
    <property type="entry name" value="Znf_RING/FYVE/PHD"/>
</dbReference>
<dbReference type="Proteomes" id="UP000324091">
    <property type="component" value="Chromosome 4"/>
</dbReference>
<keyword evidence="5 9" id="KW-0479">Metal-binding</keyword>
<dbReference type="GO" id="GO:0005737">
    <property type="term" value="C:cytoplasm"/>
    <property type="evidence" value="ECO:0007669"/>
    <property type="project" value="UniProtKB-SubCell"/>
</dbReference>
<comment type="caution">
    <text evidence="11">The sequence shown here is derived from an EMBL/GenBank/DDBJ whole genome shotgun (WGS) entry which is preliminary data.</text>
</comment>
<dbReference type="InterPro" id="IPR018957">
    <property type="entry name" value="Znf_C3HC4_RING-type"/>
</dbReference>
<dbReference type="InterPro" id="IPR017907">
    <property type="entry name" value="Znf_RING_CS"/>
</dbReference>
<keyword evidence="12" id="KW-1185">Reference proteome</keyword>
<comment type="pathway">
    <text evidence="2 9">Protein modification; protein ubiquitination.</text>
</comment>
<sequence>MTTSYIHPFLEIQRKFGVQFVESIDDRGKVRVQAAKGRNAALESHAVRALLHLCRMIITSLFNFNQPRGAMGFTGPQDYPADPPENMPKLKGQSGDSVVKNKCMTGDDSNVNTCPICLDKMTDGTQLDCTHEFCRKCLLQAVNSMGPCCPVCKHVFGMMVGNQPDGTMTTNIIGTSLPGFTKCGTIVINYNIPSGRQTEKHQNPGMRYEGISRKAYLPNNKEGKEVLQLLRKAFDQKLIFTIGESRTTSANNQVTWNDIHHKTSIWGGPSNFGYPDPDYLKRVRAELKDKGIE</sequence>
<dbReference type="Gene3D" id="3.30.390.130">
    <property type="match status" value="1"/>
</dbReference>
<dbReference type="PROSITE" id="PS50089">
    <property type="entry name" value="ZF_RING_2"/>
    <property type="match status" value="1"/>
</dbReference>
<evidence type="ECO:0000256" key="5">
    <source>
        <dbReference type="ARBA" id="ARBA00022723"/>
    </source>
</evidence>
<keyword evidence="4 9" id="KW-0808">Transferase</keyword>
<keyword evidence="7 9" id="KW-0862">Zinc</keyword>
<dbReference type="SUPFAM" id="SSF57850">
    <property type="entry name" value="RING/U-box"/>
    <property type="match status" value="1"/>
</dbReference>
<dbReference type="InterPro" id="IPR001841">
    <property type="entry name" value="Znf_RING"/>
</dbReference>
<dbReference type="AlphaFoldDB" id="A0A5C6N5K7"/>
<evidence type="ECO:0000256" key="7">
    <source>
        <dbReference type="ARBA" id="ARBA00022833"/>
    </source>
</evidence>
<dbReference type="PANTHER" id="PTHR12622">
    <property type="entry name" value="DELTEX-RELATED"/>
    <property type="match status" value="1"/>
</dbReference>
<organism evidence="11 12">
    <name type="scientific">Takifugu flavidus</name>
    <name type="common">sansaifugu</name>
    <dbReference type="NCBI Taxonomy" id="433684"/>
    <lineage>
        <taxon>Eukaryota</taxon>
        <taxon>Metazoa</taxon>
        <taxon>Chordata</taxon>
        <taxon>Craniata</taxon>
        <taxon>Vertebrata</taxon>
        <taxon>Euteleostomi</taxon>
        <taxon>Actinopterygii</taxon>
        <taxon>Neopterygii</taxon>
        <taxon>Teleostei</taxon>
        <taxon>Neoteleostei</taxon>
        <taxon>Acanthomorphata</taxon>
        <taxon>Eupercaria</taxon>
        <taxon>Tetraodontiformes</taxon>
        <taxon>Tetradontoidea</taxon>
        <taxon>Tetraodontidae</taxon>
        <taxon>Takifugu</taxon>
    </lineage>
</organism>
<feature type="domain" description="RING-type" evidence="10">
    <location>
        <begin position="114"/>
        <end position="153"/>
    </location>
</feature>
<dbReference type="GO" id="GO:0016567">
    <property type="term" value="P:protein ubiquitination"/>
    <property type="evidence" value="ECO:0007669"/>
    <property type="project" value="UniProtKB-UniRule"/>
</dbReference>
<gene>
    <name evidence="11" type="ORF">D4764_04G0008660</name>
</gene>
<dbReference type="InterPro" id="IPR039399">
    <property type="entry name" value="Deltex_C_sf"/>
</dbReference>
<evidence type="ECO:0000259" key="10">
    <source>
        <dbReference type="PROSITE" id="PS50089"/>
    </source>
</evidence>
<evidence type="ECO:0000256" key="2">
    <source>
        <dbReference type="ARBA" id="ARBA00004906"/>
    </source>
</evidence>
<evidence type="ECO:0000256" key="4">
    <source>
        <dbReference type="ARBA" id="ARBA00022679"/>
    </source>
</evidence>
<evidence type="ECO:0000313" key="12">
    <source>
        <dbReference type="Proteomes" id="UP000324091"/>
    </source>
</evidence>
<proteinExistence type="inferred from homology"/>
<dbReference type="EC" id="2.3.2.27" evidence="9"/>
<dbReference type="Pfam" id="PF00097">
    <property type="entry name" value="zf-C3HC4"/>
    <property type="match status" value="1"/>
</dbReference>
<dbReference type="UniPathway" id="UPA00143"/>
<accession>A0A5C6N5K7</accession>
<name>A0A5C6N5K7_9TELE</name>
<dbReference type="GO" id="GO:0008270">
    <property type="term" value="F:zinc ion binding"/>
    <property type="evidence" value="ECO:0007669"/>
    <property type="project" value="UniProtKB-KW"/>
</dbReference>
<dbReference type="Gene3D" id="3.30.40.10">
    <property type="entry name" value="Zinc/RING finger domain, C3HC4 (zinc finger)"/>
    <property type="match status" value="1"/>
</dbReference>
<keyword evidence="9" id="KW-0963">Cytoplasm</keyword>
<evidence type="ECO:0000256" key="1">
    <source>
        <dbReference type="ARBA" id="ARBA00000900"/>
    </source>
</evidence>
<comment type="subcellular location">
    <subcellularLocation>
        <location evidence="9">Cytoplasm</location>
    </subcellularLocation>
</comment>
<keyword evidence="6 8" id="KW-0863">Zinc-finger</keyword>
<dbReference type="InterPro" id="IPR039396">
    <property type="entry name" value="Deltex_C"/>
</dbReference>
<dbReference type="EMBL" id="RHFK02000017">
    <property type="protein sequence ID" value="TWW62219.1"/>
    <property type="molecule type" value="Genomic_DNA"/>
</dbReference>
<dbReference type="SMART" id="SM00184">
    <property type="entry name" value="RING"/>
    <property type="match status" value="1"/>
</dbReference>
<reference evidence="11 12" key="1">
    <citation type="submission" date="2019-04" db="EMBL/GenBank/DDBJ databases">
        <title>Chromosome genome assembly for Takifugu flavidus.</title>
        <authorList>
            <person name="Xiao S."/>
        </authorList>
    </citation>
    <scope>NUCLEOTIDE SEQUENCE [LARGE SCALE GENOMIC DNA]</scope>
    <source>
        <strain evidence="11">HTHZ2018</strain>
        <tissue evidence="11">Muscle</tissue>
    </source>
</reference>
<evidence type="ECO:0000256" key="9">
    <source>
        <dbReference type="RuleBase" id="RU367105"/>
    </source>
</evidence>
<dbReference type="PROSITE" id="PS00518">
    <property type="entry name" value="ZF_RING_1"/>
    <property type="match status" value="1"/>
</dbReference>
<comment type="catalytic activity">
    <reaction evidence="1 9">
        <text>S-ubiquitinyl-[E2 ubiquitin-conjugating enzyme]-L-cysteine + [acceptor protein]-L-lysine = [E2 ubiquitin-conjugating enzyme]-L-cysteine + N(6)-ubiquitinyl-[acceptor protein]-L-lysine.</text>
        <dbReference type="EC" id="2.3.2.27"/>
    </reaction>
</comment>
<dbReference type="InterPro" id="IPR039398">
    <property type="entry name" value="Deltex_fam"/>
</dbReference>
<comment type="similarity">
    <text evidence="3 9">Belongs to the Deltex family.</text>
</comment>
<evidence type="ECO:0000256" key="6">
    <source>
        <dbReference type="ARBA" id="ARBA00022771"/>
    </source>
</evidence>
<dbReference type="GO" id="GO:0061630">
    <property type="term" value="F:ubiquitin protein ligase activity"/>
    <property type="evidence" value="ECO:0007669"/>
    <property type="project" value="UniProtKB-UniRule"/>
</dbReference>